<proteinExistence type="predicted"/>
<evidence type="ECO:0000256" key="5">
    <source>
        <dbReference type="ARBA" id="ARBA00023136"/>
    </source>
</evidence>
<keyword evidence="2" id="KW-1003">Cell membrane</keyword>
<keyword evidence="5" id="KW-0472">Membrane</keyword>
<gene>
    <name evidence="9" type="primary">p30</name>
    <name evidence="9" type="ORF">MBVG_0500</name>
</gene>
<evidence type="ECO:0000313" key="10">
    <source>
        <dbReference type="Proteomes" id="UP000013220"/>
    </source>
</evidence>
<dbReference type="Proteomes" id="UP000013220">
    <property type="component" value="Unassembled WGS sequence"/>
</dbReference>
<feature type="signal peptide" evidence="8">
    <location>
        <begin position="1"/>
        <end position="16"/>
    </location>
</feature>
<evidence type="ECO:0000256" key="3">
    <source>
        <dbReference type="ARBA" id="ARBA00022729"/>
    </source>
</evidence>
<feature type="chain" id="PRO_5004155457" evidence="8">
    <location>
        <begin position="17"/>
        <end position="192"/>
    </location>
</feature>
<name>N9VFN8_9BACT</name>
<dbReference type="GO" id="GO:0005886">
    <property type="term" value="C:plasma membrane"/>
    <property type="evidence" value="ECO:0007669"/>
    <property type="project" value="UniProtKB-SubCell"/>
</dbReference>
<dbReference type="eggNOG" id="ENOG5032EV0">
    <property type="taxonomic scope" value="Bacteria"/>
</dbReference>
<dbReference type="InterPro" id="IPR054816">
    <property type="entry name" value="Lipoprotein_mollicutes-type_CS"/>
</dbReference>
<dbReference type="AlphaFoldDB" id="N9VFN8"/>
<keyword evidence="7 9" id="KW-0449">Lipoprotein</keyword>
<evidence type="ECO:0000256" key="7">
    <source>
        <dbReference type="ARBA" id="ARBA00023288"/>
    </source>
</evidence>
<protein>
    <submittedName>
        <fullName evidence="9">p30, predicted lipoprotein</fullName>
    </submittedName>
</protein>
<dbReference type="PROSITE" id="PS51257">
    <property type="entry name" value="PROKAR_LIPOPROTEIN"/>
    <property type="match status" value="1"/>
</dbReference>
<evidence type="ECO:0000256" key="2">
    <source>
        <dbReference type="ARBA" id="ARBA00022475"/>
    </source>
</evidence>
<keyword evidence="6" id="KW-0564">Palmitate</keyword>
<dbReference type="Pfam" id="PF07390">
    <property type="entry name" value="P30"/>
    <property type="match status" value="1"/>
</dbReference>
<comment type="subcellular location">
    <subcellularLocation>
        <location evidence="1">Cell membrane</location>
        <topology evidence="1">Lipid-anchor</topology>
    </subcellularLocation>
</comment>
<evidence type="ECO:0000256" key="4">
    <source>
        <dbReference type="ARBA" id="ARBA00022737"/>
    </source>
</evidence>
<dbReference type="InterPro" id="IPR049890">
    <property type="entry name" value="VlpA-F-like_signal"/>
</dbReference>
<dbReference type="STRING" id="1188235.MBVG_0500"/>
<comment type="caution">
    <text evidence="9">The sequence shown here is derived from an EMBL/GenBank/DDBJ whole genome shotgun (WGS) entry which is preliminary data.</text>
</comment>
<evidence type="ECO:0000256" key="6">
    <source>
        <dbReference type="ARBA" id="ARBA00023139"/>
    </source>
</evidence>
<reference evidence="9 10" key="1">
    <citation type="journal article" date="2013" name="Genome Announc.">
        <title>Draft Genome Sequences of Mycoplasma alkalescens, Mycoplasma arginini, and Mycoplasma bovigenitalium, Three Species with Equivocal Pathogenic Status for Cattle.</title>
        <authorList>
            <person name="Manso-Silvan L."/>
            <person name="Tardy F."/>
            <person name="Baranowski E."/>
            <person name="Barre A."/>
            <person name="Blanchard A."/>
            <person name="Breton M."/>
            <person name="Couture C."/>
            <person name="Citti C."/>
            <person name="Dordet-Frisoni E."/>
            <person name="Dupuy V."/>
            <person name="Gaurivaud P."/>
            <person name="Jacob D."/>
            <person name="Lemaitre C."/>
            <person name="Nikolski M."/>
            <person name="Nouvel L.X."/>
            <person name="Poumarat F."/>
            <person name="Thebault P."/>
            <person name="Theil S."/>
            <person name="Thiaucourt F."/>
            <person name="Sirand-Pugnet P."/>
        </authorList>
    </citation>
    <scope>NUCLEOTIDE SEQUENCE [LARGE SCALE GENOMIC DNA]</scope>
    <source>
        <strain evidence="9 10">51080</strain>
    </source>
</reference>
<dbReference type="NCBIfam" id="NF033817">
    <property type="entry name" value="Mplas_variab_LP"/>
    <property type="match status" value="1"/>
</dbReference>
<sequence length="192" mass="21249">MKKILFSLGGVITSFAAVPFVAASCSKESEQKERKVVVADLNDKSKKVGDKVDKHDKVTYQDLSESINLDGITVDIDWSMFKSGNFIVSKYKKEGSIGQIFISTYNGKTTIHGKSNTNKPFEGVLLGTITGLPKNFAITNAENPIYKEGKSSGFIDLFKEGDKIKFKFRFHKYNGKGTDPNISTQVFEATIE</sequence>
<dbReference type="EMBL" id="AORH01000008">
    <property type="protein sequence ID" value="ENY70181.1"/>
    <property type="molecule type" value="Genomic_DNA"/>
</dbReference>
<keyword evidence="3 8" id="KW-0732">Signal</keyword>
<dbReference type="NCBIfam" id="NF045726">
    <property type="entry name" value="XXplasma_LP"/>
    <property type="match status" value="1"/>
</dbReference>
<dbReference type="PATRIC" id="fig|1188235.3.peg.55"/>
<dbReference type="InterPro" id="IPR009975">
    <property type="entry name" value="P30"/>
</dbReference>
<evidence type="ECO:0000256" key="1">
    <source>
        <dbReference type="ARBA" id="ARBA00004193"/>
    </source>
</evidence>
<keyword evidence="4" id="KW-0677">Repeat</keyword>
<keyword evidence="10" id="KW-1185">Reference proteome</keyword>
<evidence type="ECO:0000256" key="8">
    <source>
        <dbReference type="SAM" id="SignalP"/>
    </source>
</evidence>
<accession>N9VFN8</accession>
<evidence type="ECO:0000313" key="9">
    <source>
        <dbReference type="EMBL" id="ENY70181.1"/>
    </source>
</evidence>
<organism evidence="9 10">
    <name type="scientific">Mycoplasmopsis bovigenitalium 51080</name>
    <dbReference type="NCBI Taxonomy" id="1188235"/>
    <lineage>
        <taxon>Bacteria</taxon>
        <taxon>Bacillati</taxon>
        <taxon>Mycoplasmatota</taxon>
        <taxon>Mycoplasmoidales</taxon>
        <taxon>Metamycoplasmataceae</taxon>
        <taxon>Mycoplasmopsis</taxon>
    </lineage>
</organism>
<dbReference type="RefSeq" id="WP_004418888.1">
    <property type="nucleotide sequence ID" value="NZ_AORH01000008.1"/>
</dbReference>